<dbReference type="InterPro" id="IPR001296">
    <property type="entry name" value="Glyco_trans_1"/>
</dbReference>
<protein>
    <recommendedName>
        <fullName evidence="5">Glycosyltransferase</fullName>
    </recommendedName>
</protein>
<dbReference type="PANTHER" id="PTHR12526">
    <property type="entry name" value="GLYCOSYLTRANSFERASE"/>
    <property type="match status" value="1"/>
</dbReference>
<comment type="caution">
    <text evidence="3">The sequence shown here is derived from an EMBL/GenBank/DDBJ whole genome shotgun (WGS) entry which is preliminary data.</text>
</comment>
<gene>
    <name evidence="3" type="ORF">ASAP_1969</name>
</gene>
<evidence type="ECO:0000313" key="3">
    <source>
        <dbReference type="EMBL" id="CDG40014.1"/>
    </source>
</evidence>
<evidence type="ECO:0000259" key="2">
    <source>
        <dbReference type="Pfam" id="PF13579"/>
    </source>
</evidence>
<dbReference type="eggNOG" id="COG0438">
    <property type="taxonomic scope" value="Bacteria"/>
</dbReference>
<sequence length="395" mass="42570">MSVTLPIRPPAAQQPLSRIGIVLRDFRLGGSERVAIGLANFWASCGLEVVIMAGRGTGPLRALVARGVAIVDFAITARLNDTALVWMLAWRARHRAAGFAFDAIYVPGNSHWPVVPLLATLTREKRPLILAQVSSPVCREGRSPAAQSRYDRRMRTLLRHADRVTTLSHDLAQQTREILRGTPVDVVPLPALWDEAPPSPVPADSETILAAGRLTAIKGFDGLIRAFRLVLVRHPQAKLVICGEGEARAELETLIEQLDLSDRVSLCGYVPSIREALEKSRVFALTSHCESFGAVLIEALAAGRQVVATDCSPAVGTFITSRSAGRIVPTRDEGALANALADVLDEAPTLPADLTPLVDRFHVSHGGRLFLTLMQPRQAISPGLAGQGFDKTARA</sequence>
<organism evidence="3 4">
    <name type="scientific">Asaia bogorensis</name>
    <dbReference type="NCBI Taxonomy" id="91915"/>
    <lineage>
        <taxon>Bacteria</taxon>
        <taxon>Pseudomonadati</taxon>
        <taxon>Pseudomonadota</taxon>
        <taxon>Alphaproteobacteria</taxon>
        <taxon>Acetobacterales</taxon>
        <taxon>Acetobacteraceae</taxon>
        <taxon>Asaia</taxon>
    </lineage>
</organism>
<evidence type="ECO:0000259" key="1">
    <source>
        <dbReference type="Pfam" id="PF00534"/>
    </source>
</evidence>
<dbReference type="Gene3D" id="3.40.50.2000">
    <property type="entry name" value="Glycogen Phosphorylase B"/>
    <property type="match status" value="2"/>
</dbReference>
<dbReference type="AlphaFoldDB" id="A0A060QFU1"/>
<dbReference type="CDD" id="cd03811">
    <property type="entry name" value="GT4_GT28_WabH-like"/>
    <property type="match status" value="1"/>
</dbReference>
<proteinExistence type="predicted"/>
<feature type="domain" description="Glycosyltransferase subfamily 4-like N-terminal" evidence="2">
    <location>
        <begin position="29"/>
        <end position="189"/>
    </location>
</feature>
<dbReference type="Proteomes" id="UP000027583">
    <property type="component" value="Unassembled WGS sequence"/>
</dbReference>
<dbReference type="RefSeq" id="WP_023978925.1">
    <property type="nucleotide sequence ID" value="NZ_CBLX010000013.1"/>
</dbReference>
<reference evidence="3 4" key="2">
    <citation type="journal article" date="2014" name="PLoS ONE">
        <title>Evolution of mitochondria reconstructed from the energy metabolism of living bacteria.</title>
        <authorList>
            <person name="Degli Esposti M."/>
            <person name="Chouaia B."/>
            <person name="Comandatore F."/>
            <person name="Crotti E."/>
            <person name="Sassera D."/>
            <person name="Lievens P.M."/>
            <person name="Daffonchio D."/>
            <person name="Bandi C."/>
        </authorList>
    </citation>
    <scope>NUCLEOTIDE SEQUENCE [LARGE SCALE GENOMIC DNA]</scope>
    <source>
        <strain evidence="3 4">SF2.1</strain>
    </source>
</reference>
<dbReference type="Pfam" id="PF13579">
    <property type="entry name" value="Glyco_trans_4_4"/>
    <property type="match status" value="1"/>
</dbReference>
<feature type="domain" description="Glycosyl transferase family 1" evidence="1">
    <location>
        <begin position="198"/>
        <end position="347"/>
    </location>
</feature>
<dbReference type="Pfam" id="PF00534">
    <property type="entry name" value="Glycos_transf_1"/>
    <property type="match status" value="1"/>
</dbReference>
<dbReference type="GO" id="GO:0016757">
    <property type="term" value="F:glycosyltransferase activity"/>
    <property type="evidence" value="ECO:0007669"/>
    <property type="project" value="InterPro"/>
</dbReference>
<evidence type="ECO:0000313" key="4">
    <source>
        <dbReference type="Proteomes" id="UP000027583"/>
    </source>
</evidence>
<dbReference type="InterPro" id="IPR028098">
    <property type="entry name" value="Glyco_trans_4-like_N"/>
</dbReference>
<reference evidence="3 4" key="1">
    <citation type="journal article" date="2014" name="Genome Biol. Evol.">
        <title>Acetic acid bacteria genomes reveal functional traits for adaptation to life in insect guts.</title>
        <authorList>
            <person name="Chouaia B."/>
            <person name="Gaiarsa S."/>
            <person name="Crotti E."/>
            <person name="Comandatore F."/>
            <person name="Degli Esposti M."/>
            <person name="Ricci I."/>
            <person name="Alma A."/>
            <person name="Favia G."/>
            <person name="Bandi C."/>
            <person name="Daffonchio D."/>
        </authorList>
    </citation>
    <scope>NUCLEOTIDE SEQUENCE [LARGE SCALE GENOMIC DNA]</scope>
    <source>
        <strain evidence="3 4">SF2.1</strain>
    </source>
</reference>
<evidence type="ECO:0008006" key="5">
    <source>
        <dbReference type="Google" id="ProtNLM"/>
    </source>
</evidence>
<accession>A0A060QFU1</accession>
<dbReference type="EMBL" id="CBLX010000013">
    <property type="protein sequence ID" value="CDG40014.1"/>
    <property type="molecule type" value="Genomic_DNA"/>
</dbReference>
<name>A0A060QFU1_9PROT</name>
<dbReference type="SUPFAM" id="SSF53756">
    <property type="entry name" value="UDP-Glycosyltransferase/glycogen phosphorylase"/>
    <property type="match status" value="1"/>
</dbReference>